<dbReference type="GO" id="GO:0042910">
    <property type="term" value="F:xenobiotic transmembrane transporter activity"/>
    <property type="evidence" value="ECO:0007669"/>
    <property type="project" value="InterPro"/>
</dbReference>
<feature type="transmembrane region" description="Helical" evidence="6">
    <location>
        <begin position="375"/>
        <end position="397"/>
    </location>
</feature>
<dbReference type="CDD" id="cd13132">
    <property type="entry name" value="MATE_eukaryotic"/>
    <property type="match status" value="1"/>
</dbReference>
<keyword evidence="3 6" id="KW-0812">Transmembrane</keyword>
<evidence type="ECO:0000256" key="2">
    <source>
        <dbReference type="ARBA" id="ARBA00010199"/>
    </source>
</evidence>
<evidence type="ECO:0000256" key="6">
    <source>
        <dbReference type="RuleBase" id="RU004914"/>
    </source>
</evidence>
<protein>
    <recommendedName>
        <fullName evidence="6">Protein DETOXIFICATION</fullName>
    </recommendedName>
    <alternativeName>
        <fullName evidence="6">Multidrug and toxic compound extrusion protein</fullName>
    </alternativeName>
</protein>
<feature type="transmembrane region" description="Helical" evidence="6">
    <location>
        <begin position="288"/>
        <end position="315"/>
    </location>
</feature>
<feature type="transmembrane region" description="Helical" evidence="6">
    <location>
        <begin position="182"/>
        <end position="205"/>
    </location>
</feature>
<feature type="transmembrane region" description="Helical" evidence="6">
    <location>
        <begin position="434"/>
        <end position="453"/>
    </location>
</feature>
<evidence type="ECO:0000256" key="4">
    <source>
        <dbReference type="ARBA" id="ARBA00022989"/>
    </source>
</evidence>
<sequence>MQRMDSGPEARLIVCEDEMVDHFKQRVWEESKRVWAIAFPAMVCRVTTYGAYVVSQASFGHIREVDLAAYALVQTILVRFANGILLGMASVTETLCGESFGAKQYDMMGVHLQRSWIVNTAVATMMVPFYIFATPLLRLLGQEEDIAVAAGSISLWFIPIMYLNVFGMTMQMYLQAQNKNMVVTWLFGILFFVHALLSWIFVYIMDWGLPGVMIALIIAFAVKVLGEVVYIFGGWCPLTWRGFDKAAFTGLMPVLKSSTSSGVMLCIQVWYNAILVLLAGYMKYATVAISAFSICLNVSTWELMICLGFLGAVCVRVSNELGRGNGKAAKFSVDVILYTSVIIGIFFWILCLAFGHQISYLFTSSEEVAKAVSDLSVPLAFSILLNNVGPVLSGVAIGCGSQGVVAIVNVCSYYVIGIPIGVLLAYAAHMEVKGIWIGMMCGMVTQTIALLYLTWKIDWVDEEAAAAKLLSRQLH</sequence>
<comment type="similarity">
    <text evidence="2 6">Belongs to the multi antimicrobial extrusion (MATE) (TC 2.A.66.1) family.</text>
</comment>
<dbReference type="NCBIfam" id="TIGR00797">
    <property type="entry name" value="matE"/>
    <property type="match status" value="1"/>
</dbReference>
<dbReference type="EnsemblPlants" id="AUR62037074-RA">
    <property type="protein sequence ID" value="AUR62037074-RA:cds"/>
    <property type="gene ID" value="AUR62037074"/>
</dbReference>
<dbReference type="AlphaFoldDB" id="A0A803MXZ4"/>
<dbReference type="GO" id="GO:0016020">
    <property type="term" value="C:membrane"/>
    <property type="evidence" value="ECO:0007669"/>
    <property type="project" value="UniProtKB-SubCell"/>
</dbReference>
<dbReference type="Gramene" id="AUR62037074-RA">
    <property type="protein sequence ID" value="AUR62037074-RA:cds"/>
    <property type="gene ID" value="AUR62037074"/>
</dbReference>
<feature type="transmembrane region" description="Helical" evidence="6">
    <location>
        <begin position="335"/>
        <end position="355"/>
    </location>
</feature>
<keyword evidence="5 6" id="KW-0472">Membrane</keyword>
<feature type="transmembrane region" description="Helical" evidence="6">
    <location>
        <begin position="404"/>
        <end position="428"/>
    </location>
</feature>
<evidence type="ECO:0000256" key="1">
    <source>
        <dbReference type="ARBA" id="ARBA00004141"/>
    </source>
</evidence>
<feature type="transmembrane region" description="Helical" evidence="6">
    <location>
        <begin position="261"/>
        <end position="282"/>
    </location>
</feature>
<dbReference type="GO" id="GO:0015297">
    <property type="term" value="F:antiporter activity"/>
    <property type="evidence" value="ECO:0007669"/>
    <property type="project" value="InterPro"/>
</dbReference>
<evidence type="ECO:0000256" key="5">
    <source>
        <dbReference type="ARBA" id="ARBA00023136"/>
    </source>
</evidence>
<reference evidence="7" key="2">
    <citation type="submission" date="2021-03" db="UniProtKB">
        <authorList>
            <consortium name="EnsemblPlants"/>
        </authorList>
    </citation>
    <scope>IDENTIFICATION</scope>
</reference>
<dbReference type="InterPro" id="IPR002528">
    <property type="entry name" value="MATE_fam"/>
</dbReference>
<evidence type="ECO:0000256" key="3">
    <source>
        <dbReference type="ARBA" id="ARBA00022692"/>
    </source>
</evidence>
<dbReference type="OMA" id="INIFRFG"/>
<evidence type="ECO:0000313" key="8">
    <source>
        <dbReference type="Proteomes" id="UP000596660"/>
    </source>
</evidence>
<dbReference type="GO" id="GO:1990961">
    <property type="term" value="P:xenobiotic detoxification by transmembrane export across the plasma membrane"/>
    <property type="evidence" value="ECO:0007669"/>
    <property type="project" value="InterPro"/>
</dbReference>
<evidence type="ECO:0000313" key="7">
    <source>
        <dbReference type="EnsemblPlants" id="AUR62037074-RA:cds"/>
    </source>
</evidence>
<dbReference type="Proteomes" id="UP000596660">
    <property type="component" value="Unplaced"/>
</dbReference>
<dbReference type="Pfam" id="PF01554">
    <property type="entry name" value="MatE"/>
    <property type="match status" value="2"/>
</dbReference>
<feature type="transmembrane region" description="Helical" evidence="6">
    <location>
        <begin position="116"/>
        <end position="140"/>
    </location>
</feature>
<proteinExistence type="inferred from homology"/>
<dbReference type="InterPro" id="IPR045069">
    <property type="entry name" value="MATE_euk"/>
</dbReference>
<dbReference type="PANTHER" id="PTHR11206">
    <property type="entry name" value="MULTIDRUG RESISTANCE PROTEIN"/>
    <property type="match status" value="1"/>
</dbReference>
<keyword evidence="8" id="KW-1185">Reference proteome</keyword>
<feature type="transmembrane region" description="Helical" evidence="6">
    <location>
        <begin position="146"/>
        <end position="170"/>
    </location>
</feature>
<name>A0A803MXZ4_CHEQI</name>
<accession>A0A803MXZ4</accession>
<comment type="subcellular location">
    <subcellularLocation>
        <location evidence="1">Membrane</location>
        <topology evidence="1">Multi-pass membrane protein</topology>
    </subcellularLocation>
</comment>
<feature type="transmembrane region" description="Helical" evidence="6">
    <location>
        <begin position="211"/>
        <end position="240"/>
    </location>
</feature>
<reference evidence="7" key="1">
    <citation type="journal article" date="2017" name="Nature">
        <title>The genome of Chenopodium quinoa.</title>
        <authorList>
            <person name="Jarvis D.E."/>
            <person name="Ho Y.S."/>
            <person name="Lightfoot D.J."/>
            <person name="Schmoeckel S.M."/>
            <person name="Li B."/>
            <person name="Borm T.J.A."/>
            <person name="Ohyanagi H."/>
            <person name="Mineta K."/>
            <person name="Michell C.T."/>
            <person name="Saber N."/>
            <person name="Kharbatia N.M."/>
            <person name="Rupper R.R."/>
            <person name="Sharp A.R."/>
            <person name="Dally N."/>
            <person name="Boughton B.A."/>
            <person name="Woo Y.H."/>
            <person name="Gao G."/>
            <person name="Schijlen E.G.W.M."/>
            <person name="Guo X."/>
            <person name="Momin A.A."/>
            <person name="Negrao S."/>
            <person name="Al-Babili S."/>
            <person name="Gehring C."/>
            <person name="Roessner U."/>
            <person name="Jung C."/>
            <person name="Murphy K."/>
            <person name="Arold S.T."/>
            <person name="Gojobori T."/>
            <person name="van der Linden C.G."/>
            <person name="van Loo E.N."/>
            <person name="Jellen E.N."/>
            <person name="Maughan P.J."/>
            <person name="Tester M."/>
        </authorList>
    </citation>
    <scope>NUCLEOTIDE SEQUENCE [LARGE SCALE GENOMIC DNA]</scope>
    <source>
        <strain evidence="7">cv. PI 614886</strain>
    </source>
</reference>
<keyword evidence="4 6" id="KW-1133">Transmembrane helix</keyword>
<organism evidence="7 8">
    <name type="scientific">Chenopodium quinoa</name>
    <name type="common">Quinoa</name>
    <dbReference type="NCBI Taxonomy" id="63459"/>
    <lineage>
        <taxon>Eukaryota</taxon>
        <taxon>Viridiplantae</taxon>
        <taxon>Streptophyta</taxon>
        <taxon>Embryophyta</taxon>
        <taxon>Tracheophyta</taxon>
        <taxon>Spermatophyta</taxon>
        <taxon>Magnoliopsida</taxon>
        <taxon>eudicotyledons</taxon>
        <taxon>Gunneridae</taxon>
        <taxon>Pentapetalae</taxon>
        <taxon>Caryophyllales</taxon>
        <taxon>Chenopodiaceae</taxon>
        <taxon>Chenopodioideae</taxon>
        <taxon>Atripliceae</taxon>
        <taxon>Chenopodium</taxon>
    </lineage>
</organism>